<dbReference type="Proteomes" id="UP000054196">
    <property type="component" value="Unassembled WGS sequence"/>
</dbReference>
<proteinExistence type="predicted"/>
<dbReference type="OMA" id="MNDINIA"/>
<organism evidence="1 2">
    <name type="scientific">Punctularia strigosozonata (strain HHB-11173)</name>
    <name type="common">White-rot fungus</name>
    <dbReference type="NCBI Taxonomy" id="741275"/>
    <lineage>
        <taxon>Eukaryota</taxon>
        <taxon>Fungi</taxon>
        <taxon>Dikarya</taxon>
        <taxon>Basidiomycota</taxon>
        <taxon>Agaricomycotina</taxon>
        <taxon>Agaricomycetes</taxon>
        <taxon>Corticiales</taxon>
        <taxon>Punctulariaceae</taxon>
        <taxon>Punctularia</taxon>
    </lineage>
</organism>
<dbReference type="AlphaFoldDB" id="R7RZU8"/>
<name>R7RZU8_PUNST</name>
<dbReference type="eggNOG" id="ENOG502RTMK">
    <property type="taxonomic scope" value="Eukaryota"/>
</dbReference>
<dbReference type="InterPro" id="IPR005197">
    <property type="entry name" value="Glyco_hydro_71"/>
</dbReference>
<dbReference type="KEGG" id="psq:PUNSTDRAFT_139502"/>
<keyword evidence="2" id="KW-1185">Reference proteome</keyword>
<sequence length="413" mass="44879">MHIPRASSTKAVVAHFIVGYTYSYSQNDWFNDINLASSMGIDAFALNLGADSWQPSQIANAYSAASSHGSDFKLFLSFDMSSIPCGSGGDASNIGNLLNAYANHGNQFYFNGRPYTSTFGGEGCAFGTGDVNSGWTTAVRNNVGANYYFVPAFFGDPNGWANYAVVDGVFNWNGGWPMSANDVTFDSDAGYISAANGKLVMSAVSPWFFAHYSWKNEVFDTNDWLWNERWEQLVQHRDQVDVVQILTWNDYSESHYVGPVDGSPPDGTYWQNGFDHQGFLNMVPYYSQAFKTGNYPTVSADHLFIWSRPHPAGASACCDGIGKPANADWLSDYLWAVAFAASDGSVTLTSGSNTQTFSVTAGVNKLQLASSPGGIQGTLTRDGKAVVDVDPGSAFTYTSDPQQYNYNAFVAWA</sequence>
<dbReference type="RefSeq" id="XP_007389280.1">
    <property type="nucleotide sequence ID" value="XM_007389218.1"/>
</dbReference>
<dbReference type="Gene3D" id="3.20.20.80">
    <property type="entry name" value="Glycosidases"/>
    <property type="match status" value="1"/>
</dbReference>
<reference evidence="2" key="1">
    <citation type="journal article" date="2012" name="Science">
        <title>The Paleozoic origin of enzymatic lignin decomposition reconstructed from 31 fungal genomes.</title>
        <authorList>
            <person name="Floudas D."/>
            <person name="Binder M."/>
            <person name="Riley R."/>
            <person name="Barry K."/>
            <person name="Blanchette R.A."/>
            <person name="Henrissat B."/>
            <person name="Martinez A.T."/>
            <person name="Otillar R."/>
            <person name="Spatafora J.W."/>
            <person name="Yadav J.S."/>
            <person name="Aerts A."/>
            <person name="Benoit I."/>
            <person name="Boyd A."/>
            <person name="Carlson A."/>
            <person name="Copeland A."/>
            <person name="Coutinho P.M."/>
            <person name="de Vries R.P."/>
            <person name="Ferreira P."/>
            <person name="Findley K."/>
            <person name="Foster B."/>
            <person name="Gaskell J."/>
            <person name="Glotzer D."/>
            <person name="Gorecki P."/>
            <person name="Heitman J."/>
            <person name="Hesse C."/>
            <person name="Hori C."/>
            <person name="Igarashi K."/>
            <person name="Jurgens J.A."/>
            <person name="Kallen N."/>
            <person name="Kersten P."/>
            <person name="Kohler A."/>
            <person name="Kuees U."/>
            <person name="Kumar T.K.A."/>
            <person name="Kuo A."/>
            <person name="LaButti K."/>
            <person name="Larrondo L.F."/>
            <person name="Lindquist E."/>
            <person name="Ling A."/>
            <person name="Lombard V."/>
            <person name="Lucas S."/>
            <person name="Lundell T."/>
            <person name="Martin R."/>
            <person name="McLaughlin D.J."/>
            <person name="Morgenstern I."/>
            <person name="Morin E."/>
            <person name="Murat C."/>
            <person name="Nagy L.G."/>
            <person name="Nolan M."/>
            <person name="Ohm R.A."/>
            <person name="Patyshakuliyeva A."/>
            <person name="Rokas A."/>
            <person name="Ruiz-Duenas F.J."/>
            <person name="Sabat G."/>
            <person name="Salamov A."/>
            <person name="Samejima M."/>
            <person name="Schmutz J."/>
            <person name="Slot J.C."/>
            <person name="St John F."/>
            <person name="Stenlid J."/>
            <person name="Sun H."/>
            <person name="Sun S."/>
            <person name="Syed K."/>
            <person name="Tsang A."/>
            <person name="Wiebenga A."/>
            <person name="Young D."/>
            <person name="Pisabarro A."/>
            <person name="Eastwood D.C."/>
            <person name="Martin F."/>
            <person name="Cullen D."/>
            <person name="Grigoriev I.V."/>
            <person name="Hibbett D.S."/>
        </authorList>
    </citation>
    <scope>NUCLEOTIDE SEQUENCE [LARGE SCALE GENOMIC DNA]</scope>
    <source>
        <strain evidence="2">HHB-11173 SS5</strain>
    </source>
</reference>
<dbReference type="EMBL" id="JH687562">
    <property type="protein sequence ID" value="EIN03508.1"/>
    <property type="molecule type" value="Genomic_DNA"/>
</dbReference>
<keyword evidence="1" id="KW-0378">Hydrolase</keyword>
<evidence type="ECO:0000313" key="1">
    <source>
        <dbReference type="EMBL" id="EIN03508.1"/>
    </source>
</evidence>
<gene>
    <name evidence="1" type="ORF">PUNSTDRAFT_139502</name>
</gene>
<dbReference type="GO" id="GO:0051118">
    <property type="term" value="F:glucan endo-1,3-alpha-glucosidase activity"/>
    <property type="evidence" value="ECO:0007669"/>
    <property type="project" value="InterPro"/>
</dbReference>
<dbReference type="Pfam" id="PF03659">
    <property type="entry name" value="Glyco_hydro_71"/>
    <property type="match status" value="1"/>
</dbReference>
<dbReference type="GeneID" id="18880331"/>
<dbReference type="OrthoDB" id="3257981at2759"/>
<protein>
    <submittedName>
        <fullName evidence="1">Glycoside hydrolase</fullName>
    </submittedName>
</protein>
<evidence type="ECO:0000313" key="2">
    <source>
        <dbReference type="Proteomes" id="UP000054196"/>
    </source>
</evidence>
<accession>R7RZU8</accession>
<dbReference type="HOGENOM" id="CLU_019141_4_0_1"/>
<dbReference type="CDD" id="cd11577">
    <property type="entry name" value="GH71"/>
    <property type="match status" value="1"/>
</dbReference>